<proteinExistence type="predicted"/>
<dbReference type="GeneID" id="26643322"/>
<reference evidence="1 2" key="1">
    <citation type="submission" date="2013-07" db="EMBL/GenBank/DDBJ databases">
        <title>Sequencing and analysis of the complete genome of Microcystis aeruginosa phage MaMV-DC.</title>
        <authorList>
            <person name="Ou T."/>
            <person name="Li S.H."/>
            <person name="Zhang Q.Y."/>
        </authorList>
    </citation>
    <scope>NUCLEOTIDE SEQUENCE [LARGE SCALE GENOMIC DNA]</scope>
</reference>
<sequence length="131" mass="15369">MLIELLHDWVKYEPHICRYGLGTFRNTFFIRLPWGDWISIPTSNPDPFLLDRGSLTKLIYFFQIRLDSFGYGWVIQRIPNSSYTVTVSVSPNIYETSRCFVSRQESLIEALLEVYLKVVAFRKSRPVKEGI</sequence>
<evidence type="ECO:0000313" key="1">
    <source>
        <dbReference type="EMBL" id="AGR48709.1"/>
    </source>
</evidence>
<name>A0A075BU88_9CAUD</name>
<dbReference type="EMBL" id="KF356199">
    <property type="protein sequence ID" value="AGR48709.1"/>
    <property type="molecule type" value="Genomic_DNA"/>
</dbReference>
<dbReference type="Proteomes" id="UP000028567">
    <property type="component" value="Segment"/>
</dbReference>
<organism evidence="1 2">
    <name type="scientific">Microcystis phage MaMV-DC</name>
    <dbReference type="NCBI Taxonomy" id="1357715"/>
    <lineage>
        <taxon>Viruses</taxon>
        <taxon>Duplodnaviria</taxon>
        <taxon>Heunggongvirae</taxon>
        <taxon>Uroviricota</taxon>
        <taxon>Caudoviricetes</taxon>
        <taxon>Fukuivirus</taxon>
        <taxon>Fukuivirus MVDC</taxon>
    </lineage>
</organism>
<evidence type="ECO:0000313" key="2">
    <source>
        <dbReference type="Proteomes" id="UP000028567"/>
    </source>
</evidence>
<protein>
    <submittedName>
        <fullName evidence="1">Uncharacterized protein</fullName>
    </submittedName>
</protein>
<dbReference type="KEGG" id="vg:26643322"/>
<dbReference type="RefSeq" id="YP_009217828.1">
    <property type="nucleotide sequence ID" value="NC_029002.1"/>
</dbReference>
<gene>
    <name evidence="1" type="ORF">MaMVDC_144</name>
</gene>
<keyword evidence="2" id="KW-1185">Reference proteome</keyword>
<accession>A0A075BU88</accession>